<dbReference type="Gene3D" id="3.10.450.50">
    <property type="match status" value="1"/>
</dbReference>
<accession>A0ABW5TW93</accession>
<reference evidence="4" key="1">
    <citation type="journal article" date="2019" name="Int. J. Syst. Evol. Microbiol.">
        <title>The Global Catalogue of Microorganisms (GCM) 10K type strain sequencing project: providing services to taxonomists for standard genome sequencing and annotation.</title>
        <authorList>
            <consortium name="The Broad Institute Genomics Platform"/>
            <consortium name="The Broad Institute Genome Sequencing Center for Infectious Disease"/>
            <person name="Wu L."/>
            <person name="Ma J."/>
        </authorList>
    </citation>
    <scope>NUCLEOTIDE SEQUENCE [LARGE SCALE GENOMIC DNA]</scope>
    <source>
        <strain evidence="4">KCTC 42456</strain>
    </source>
</reference>
<keyword evidence="1" id="KW-0732">Signal</keyword>
<sequence length="149" mass="17115">MKALKKVLLLIFTVGIFACNQTKNNLTHILNFDADKEEIEIGNMLDSLNTAAAKADFKSYFNFYADSAVFTGTDATERWNKTEFMNYAKPFFDRGKAWSFTSIQRNIYFDKTGETAWFDKLLNTQMKICRGSGVAVKEGKSWKIKQYIL</sequence>
<name>A0ABW5TW93_9SPHI</name>
<feature type="chain" id="PRO_5046401510" evidence="1">
    <location>
        <begin position="19"/>
        <end position="149"/>
    </location>
</feature>
<dbReference type="RefSeq" id="WP_379045930.1">
    <property type="nucleotide sequence ID" value="NZ_JBHSKW010000057.1"/>
</dbReference>
<evidence type="ECO:0000259" key="2">
    <source>
        <dbReference type="Pfam" id="PF13474"/>
    </source>
</evidence>
<dbReference type="Proteomes" id="UP001597546">
    <property type="component" value="Unassembled WGS sequence"/>
</dbReference>
<comment type="caution">
    <text evidence="3">The sequence shown here is derived from an EMBL/GenBank/DDBJ whole genome shotgun (WGS) entry which is preliminary data.</text>
</comment>
<gene>
    <name evidence="3" type="ORF">ACFSSE_11865</name>
</gene>
<dbReference type="SUPFAM" id="SSF54427">
    <property type="entry name" value="NTF2-like"/>
    <property type="match status" value="1"/>
</dbReference>
<dbReference type="InterPro" id="IPR037401">
    <property type="entry name" value="SnoaL-like"/>
</dbReference>
<feature type="domain" description="SnoaL-like" evidence="2">
    <location>
        <begin position="43"/>
        <end position="147"/>
    </location>
</feature>
<evidence type="ECO:0000313" key="3">
    <source>
        <dbReference type="EMBL" id="MFD2732396.1"/>
    </source>
</evidence>
<organism evidence="3 4">
    <name type="scientific">Pedobacter alpinus</name>
    <dbReference type="NCBI Taxonomy" id="1590643"/>
    <lineage>
        <taxon>Bacteria</taxon>
        <taxon>Pseudomonadati</taxon>
        <taxon>Bacteroidota</taxon>
        <taxon>Sphingobacteriia</taxon>
        <taxon>Sphingobacteriales</taxon>
        <taxon>Sphingobacteriaceae</taxon>
        <taxon>Pedobacter</taxon>
    </lineage>
</organism>
<proteinExistence type="predicted"/>
<dbReference type="InterPro" id="IPR032710">
    <property type="entry name" value="NTF2-like_dom_sf"/>
</dbReference>
<protein>
    <submittedName>
        <fullName evidence="3">Nuclear transport factor 2 family protein</fullName>
    </submittedName>
</protein>
<evidence type="ECO:0000313" key="4">
    <source>
        <dbReference type="Proteomes" id="UP001597546"/>
    </source>
</evidence>
<feature type="signal peptide" evidence="1">
    <location>
        <begin position="1"/>
        <end position="18"/>
    </location>
</feature>
<dbReference type="Pfam" id="PF13474">
    <property type="entry name" value="SnoaL_3"/>
    <property type="match status" value="1"/>
</dbReference>
<dbReference type="PROSITE" id="PS51257">
    <property type="entry name" value="PROKAR_LIPOPROTEIN"/>
    <property type="match status" value="1"/>
</dbReference>
<keyword evidence="4" id="KW-1185">Reference proteome</keyword>
<dbReference type="EMBL" id="JBHULV010000042">
    <property type="protein sequence ID" value="MFD2732396.1"/>
    <property type="molecule type" value="Genomic_DNA"/>
</dbReference>
<evidence type="ECO:0000256" key="1">
    <source>
        <dbReference type="SAM" id="SignalP"/>
    </source>
</evidence>